<dbReference type="AlphaFoldDB" id="A0A143DDI9"/>
<keyword evidence="2" id="KW-1185">Reference proteome</keyword>
<protein>
    <submittedName>
        <fullName evidence="1">Uncharacterized protein</fullName>
    </submittedName>
</protein>
<dbReference type="RefSeq" id="WP_066134270.1">
    <property type="nucleotide sequence ID" value="NZ_CP014525.1"/>
</dbReference>
<reference evidence="1 2" key="1">
    <citation type="submission" date="2016-02" db="EMBL/GenBank/DDBJ databases">
        <title>Complete Genome of H5569, the type strain of the newly described species Haematospirillium jordaniae.</title>
        <authorList>
            <person name="Nicholson A.C."/>
            <person name="Humrighouse B.W."/>
            <person name="Loparov V."/>
            <person name="McQuiston J.R."/>
        </authorList>
    </citation>
    <scope>NUCLEOTIDE SEQUENCE [LARGE SCALE GENOMIC DNA]</scope>
    <source>
        <strain evidence="1 2">H5569</strain>
    </source>
</reference>
<evidence type="ECO:0000313" key="1">
    <source>
        <dbReference type="EMBL" id="AMW34659.1"/>
    </source>
</evidence>
<accession>A0A143DDI9</accession>
<dbReference type="OrthoDB" id="9949992at2"/>
<organism evidence="1 2">
    <name type="scientific">Haematospirillum jordaniae</name>
    <dbReference type="NCBI Taxonomy" id="1549855"/>
    <lineage>
        <taxon>Bacteria</taxon>
        <taxon>Pseudomonadati</taxon>
        <taxon>Pseudomonadota</taxon>
        <taxon>Alphaproteobacteria</taxon>
        <taxon>Rhodospirillales</taxon>
        <taxon>Novispirillaceae</taxon>
        <taxon>Haematospirillum</taxon>
    </lineage>
</organism>
<proteinExistence type="predicted"/>
<dbReference type="GeneID" id="53316529"/>
<dbReference type="Proteomes" id="UP000076066">
    <property type="component" value="Chromosome"/>
</dbReference>
<evidence type="ECO:0000313" key="2">
    <source>
        <dbReference type="Proteomes" id="UP000076066"/>
    </source>
</evidence>
<dbReference type="EMBL" id="CP014525">
    <property type="protein sequence ID" value="AMW34659.1"/>
    <property type="molecule type" value="Genomic_DNA"/>
</dbReference>
<name>A0A143DDI9_9PROT</name>
<dbReference type="KEGG" id="hjo:AY555_05105"/>
<gene>
    <name evidence="1" type="ORF">AY555_05105</name>
</gene>
<sequence>MAFVEWSVYAVRLKRCAERMSRARTVDELRVCVAENTQLWAQLDELLSERLEARCADCRTLHNRARYVAETSAVIPTLSDSHIEAFIAINRQSAEILPMLDLSADINPVRN</sequence>